<feature type="transmembrane region" description="Helical" evidence="1">
    <location>
        <begin position="103"/>
        <end position="124"/>
    </location>
</feature>
<gene>
    <name evidence="2" type="ORF">K1W69_25515</name>
</gene>
<protein>
    <submittedName>
        <fullName evidence="2">Uncharacterized protein</fullName>
    </submittedName>
</protein>
<keyword evidence="3" id="KW-1185">Reference proteome</keyword>
<dbReference type="AlphaFoldDB" id="A0AAE2ZVP4"/>
<keyword evidence="1" id="KW-1133">Transmembrane helix</keyword>
<feature type="transmembrane region" description="Helical" evidence="1">
    <location>
        <begin position="44"/>
        <end position="64"/>
    </location>
</feature>
<accession>A0AAE2ZVP4</accession>
<proteinExistence type="predicted"/>
<comment type="caution">
    <text evidence="2">The sequence shown here is derived from an EMBL/GenBank/DDBJ whole genome shotgun (WGS) entry which is preliminary data.</text>
</comment>
<keyword evidence="1" id="KW-0472">Membrane</keyword>
<evidence type="ECO:0000313" key="3">
    <source>
        <dbReference type="Proteomes" id="UP001196509"/>
    </source>
</evidence>
<name>A0AAE2ZVP4_9HYPH</name>
<evidence type="ECO:0000256" key="1">
    <source>
        <dbReference type="SAM" id="Phobius"/>
    </source>
</evidence>
<keyword evidence="1" id="KW-0812">Transmembrane</keyword>
<dbReference type="RefSeq" id="WP_220231311.1">
    <property type="nucleotide sequence ID" value="NZ_JAICBX010000007.1"/>
</dbReference>
<feature type="transmembrane region" description="Helical" evidence="1">
    <location>
        <begin position="7"/>
        <end position="24"/>
    </location>
</feature>
<sequence length="135" mass="14378">MIATIPLMIIPLIAYNAILFAPVLGQDFGALTSTMFSLEMLSGAVWTMDLSAMLIAAALVLLFVEILKATRTGSWSLVDHLLSTLVFIAFLVEFLTVRQAATGTFFLLTAIALIDLVAGFSVAIRSAGRDVAIGL</sequence>
<dbReference type="EMBL" id="JAICBX010000007">
    <property type="protein sequence ID" value="MBW8640577.1"/>
    <property type="molecule type" value="Genomic_DNA"/>
</dbReference>
<dbReference type="Proteomes" id="UP001196509">
    <property type="component" value="Unassembled WGS sequence"/>
</dbReference>
<organism evidence="2 3">
    <name type="scientific">Flavimaribacter sediminis</name>
    <dbReference type="NCBI Taxonomy" id="2865987"/>
    <lineage>
        <taxon>Bacteria</taxon>
        <taxon>Pseudomonadati</taxon>
        <taxon>Pseudomonadota</taxon>
        <taxon>Alphaproteobacteria</taxon>
        <taxon>Hyphomicrobiales</taxon>
        <taxon>Rhizobiaceae</taxon>
        <taxon>Flavimaribacter</taxon>
    </lineage>
</organism>
<evidence type="ECO:0000313" key="2">
    <source>
        <dbReference type="EMBL" id="MBW8640577.1"/>
    </source>
</evidence>
<reference evidence="2" key="1">
    <citation type="submission" date="2021-08" db="EMBL/GenBank/DDBJ databases">
        <title>Hoeflea bacterium WL0058 sp. nov., isolated from the sediment.</title>
        <authorList>
            <person name="Wang L."/>
            <person name="Zhang D."/>
        </authorList>
    </citation>
    <scope>NUCLEOTIDE SEQUENCE</scope>
    <source>
        <strain evidence="2">WL0058</strain>
    </source>
</reference>
<feature type="transmembrane region" description="Helical" evidence="1">
    <location>
        <begin position="76"/>
        <end position="97"/>
    </location>
</feature>